<evidence type="ECO:0000313" key="3">
    <source>
        <dbReference type="Proteomes" id="UP000440578"/>
    </source>
</evidence>
<evidence type="ECO:0000313" key="2">
    <source>
        <dbReference type="EMBL" id="KAF0292528.1"/>
    </source>
</evidence>
<keyword evidence="3" id="KW-1185">Reference proteome</keyword>
<sequence length="119" mass="12828">MALKTSLKLTPLSRDSGPGAVTASEVWTVPHLNVPSPQISSTSRAQWQHLNGLDISLARPDQVEVLLGANVLEAILQRSVRDGADLLRSRIGVIANILPPAGRRDVNDVTNLLYEALTE</sequence>
<dbReference type="EMBL" id="VIIS01001806">
    <property type="protein sequence ID" value="KAF0292528.1"/>
    <property type="molecule type" value="Genomic_DNA"/>
</dbReference>
<evidence type="ECO:0000256" key="1">
    <source>
        <dbReference type="SAM" id="MobiDB-lite"/>
    </source>
</evidence>
<dbReference type="AlphaFoldDB" id="A0A6A4VQX4"/>
<organism evidence="2 3">
    <name type="scientific">Amphibalanus amphitrite</name>
    <name type="common">Striped barnacle</name>
    <name type="synonym">Balanus amphitrite</name>
    <dbReference type="NCBI Taxonomy" id="1232801"/>
    <lineage>
        <taxon>Eukaryota</taxon>
        <taxon>Metazoa</taxon>
        <taxon>Ecdysozoa</taxon>
        <taxon>Arthropoda</taxon>
        <taxon>Crustacea</taxon>
        <taxon>Multicrustacea</taxon>
        <taxon>Cirripedia</taxon>
        <taxon>Thoracica</taxon>
        <taxon>Thoracicalcarea</taxon>
        <taxon>Balanomorpha</taxon>
        <taxon>Balanoidea</taxon>
        <taxon>Balanidae</taxon>
        <taxon>Amphibalaninae</taxon>
        <taxon>Amphibalanus</taxon>
    </lineage>
</organism>
<proteinExistence type="predicted"/>
<reference evidence="2 3" key="1">
    <citation type="submission" date="2019-07" db="EMBL/GenBank/DDBJ databases">
        <title>Draft genome assembly of a fouling barnacle, Amphibalanus amphitrite (Darwin, 1854): The first reference genome for Thecostraca.</title>
        <authorList>
            <person name="Kim W."/>
        </authorList>
    </citation>
    <scope>NUCLEOTIDE SEQUENCE [LARGE SCALE GENOMIC DNA]</scope>
    <source>
        <strain evidence="2">SNU_AA5</strain>
        <tissue evidence="2">Soma without cirri and trophi</tissue>
    </source>
</reference>
<gene>
    <name evidence="2" type="ORF">FJT64_009498</name>
</gene>
<feature type="region of interest" description="Disordered" evidence="1">
    <location>
        <begin position="1"/>
        <end position="20"/>
    </location>
</feature>
<dbReference type="Proteomes" id="UP000440578">
    <property type="component" value="Unassembled WGS sequence"/>
</dbReference>
<dbReference type="OrthoDB" id="6375653at2759"/>
<comment type="caution">
    <text evidence="2">The sequence shown here is derived from an EMBL/GenBank/DDBJ whole genome shotgun (WGS) entry which is preliminary data.</text>
</comment>
<protein>
    <submittedName>
        <fullName evidence="2">Uncharacterized protein</fullName>
    </submittedName>
</protein>
<accession>A0A6A4VQX4</accession>
<name>A0A6A4VQX4_AMPAM</name>